<dbReference type="Pfam" id="PF24544">
    <property type="entry name" value="Ig_TPPC8_2nd"/>
    <property type="match status" value="1"/>
</dbReference>
<dbReference type="InterPro" id="IPR057651">
    <property type="entry name" value="Ig_TPPC8_C"/>
</dbReference>
<gene>
    <name evidence="4" type="ORF">EZV62_015953</name>
</gene>
<dbReference type="Pfam" id="PF24545">
    <property type="entry name" value="Ig_TPPC8_1st"/>
    <property type="match status" value="1"/>
</dbReference>
<evidence type="ECO:0000313" key="4">
    <source>
        <dbReference type="EMBL" id="TXG58124.1"/>
    </source>
</evidence>
<dbReference type="PANTHER" id="PTHR12975">
    <property type="entry name" value="TRANSPORT PROTEIN TRAPP"/>
    <property type="match status" value="1"/>
</dbReference>
<feature type="domain" description="TPPC8 second Ig-like" evidence="2">
    <location>
        <begin position="834"/>
        <end position="953"/>
    </location>
</feature>
<comment type="caution">
    <text evidence="4">The sequence shown here is derived from an EMBL/GenBank/DDBJ whole genome shotgun (WGS) entry which is preliminary data.</text>
</comment>
<dbReference type="InterPro" id="IPR024420">
    <property type="entry name" value="TRAPP_III_complex_Trs85"/>
</dbReference>
<dbReference type="Proteomes" id="UP000323000">
    <property type="component" value="Chromosome 7"/>
</dbReference>
<name>A0A5C7HMV3_9ROSI</name>
<dbReference type="PANTHER" id="PTHR12975:SF6">
    <property type="entry name" value="TRAFFICKING PROTEIN PARTICLE COMPLEX SUBUNIT 8"/>
    <property type="match status" value="1"/>
</dbReference>
<reference evidence="5" key="1">
    <citation type="journal article" date="2019" name="Gigascience">
        <title>De novo genome assembly of the endangered Acer yangbiense, a plant species with extremely small populations endemic to Yunnan Province, China.</title>
        <authorList>
            <person name="Yang J."/>
            <person name="Wariss H.M."/>
            <person name="Tao L."/>
            <person name="Zhang R."/>
            <person name="Yun Q."/>
            <person name="Hollingsworth P."/>
            <person name="Dao Z."/>
            <person name="Luo G."/>
            <person name="Guo H."/>
            <person name="Ma Y."/>
            <person name="Sun W."/>
        </authorList>
    </citation>
    <scope>NUCLEOTIDE SEQUENCE [LARGE SCALE GENOMIC DNA]</scope>
    <source>
        <strain evidence="5">cv. Malutang</strain>
    </source>
</reference>
<dbReference type="OrthoDB" id="437922at2759"/>
<dbReference type="Pfam" id="PF12739">
    <property type="entry name" value="TRAPPC-Trs85"/>
    <property type="match status" value="1"/>
</dbReference>
<accession>A0A5C7HMV3</accession>
<sequence length="1316" mass="147683">MVDPATTPLGKMLLDEITPVVMVLRTPLVEESCLKNGLSLLQMLTPFSNFNNIDVPVRTSSDQPYRLQKFKLRLFYESDIRQPNLEVAKERLKQVITQAGEKDLSELSSDPPQLSNVVSSPESENLPSWFQFFNKELIHTVSFSDHEAFDHPVACLLVVSSKDEQPINRFVDLFNTNKLPSLLNDGVMDPKILKHYLLVHDNQDGSSEKAAKILTEMRSTFGPNECHLLCINSSQDGQIEHQDNPWDLYKPDSSPSQHLGCFLNIDDFNEIKDLMQELSSKHIIPYMEQKIRVLNQQVAATRKGFRNQLKNLWWRKGKDDTFDSPTGSMYTFSSIESQIRILGDYAFMLRDYELALSNYRLISTDYKLDKAWKRYAGVQEMMGLTYFMLDQSRKEAEYCMENAFSTYLKTGSSGQQNATRCGLWWVEMLKARDQCKEAATVYFRICGEEPLYSAVMLEQASYCYLLSKPPMLHKYGFHLILSGDRYKKCDQIKHAIRTYRSATSVYRGTTWGHIKDHIHFHIGQWYAFLGMYDVAVAHMLEVLACSNESKTTQEVFLRDFLQIVQVAVGSTFLFFIIAIISEANSKKTGKTFEVLKLQLPVINISSLKVIFEDHRTYASPAAASVKESLWYSLEEDITPSLSTTRSNWLELQSKVIPKKYKESNICVAGEAVKVGIEFKNPLQIPISISSVTLICELSAKSDEIESDSNSSTSELRNDVESQKLTATKDGSFDVSSFTLSEIDVSIGGGETIMVQLMVTPKVEGILNIVGVRWKLSGSVVGLYKFESNLVKKKIARGGRKANYSPGNDLKFIVIKSLPKLEGIIHSLPERAYTGHLRQLVLELRNQSEFPVKNLKMKISQPRFLSVGMHDELDTKFPACLEKKSNSEQSGADGNCSRVPQAVFLFPEDISIHGETPLSWPLWLHAAVPGNISLYITIYYEMGDTSSIIKYRTLRMYYNLQVLPSLNVSFQISPCPSRLKHFLVHLNVMNQTISESFQIHQLSTVGHQWEISLLQPFDTIFPLQSLYAGQALSCFFMLKNCGEESISSDKILSPSRILGNDASLQGSSDTLFDISGSPLADFHHCERLHQRVSPQDDPNAVDFILISRPPKSDTVSGISDPQYIYSHHACHCSTSGTGPITWLIDGPRIMHHNFSASFCEIDLRMTIYNSSDAAVFIRVNTYDSPSSNGQSSDATTLQTAVPTGNQSGWHEVPVLNDIKVTSQVLGTQVGKSSPSLESVSPFIWSGSSATSVQLGPMSSAEIPMKVCIFSPGAYNLSNYALNWNLVAVNGDGNEGETRRSSGTCHGYPYHLTLLQSS</sequence>
<dbReference type="Pfam" id="PF24542">
    <property type="entry name" value="Ig_TPPC8_C"/>
    <property type="match status" value="1"/>
</dbReference>
<evidence type="ECO:0000259" key="1">
    <source>
        <dbReference type="Pfam" id="PF24542"/>
    </source>
</evidence>
<dbReference type="InterPro" id="IPR058538">
    <property type="entry name" value="Ig_TPPC8_2nd"/>
</dbReference>
<feature type="domain" description="TPPC8 C-terminal Ig-like" evidence="1">
    <location>
        <begin position="1229"/>
        <end position="1279"/>
    </location>
</feature>
<organism evidence="4 5">
    <name type="scientific">Acer yangbiense</name>
    <dbReference type="NCBI Taxonomy" id="1000413"/>
    <lineage>
        <taxon>Eukaryota</taxon>
        <taxon>Viridiplantae</taxon>
        <taxon>Streptophyta</taxon>
        <taxon>Embryophyta</taxon>
        <taxon>Tracheophyta</taxon>
        <taxon>Spermatophyta</taxon>
        <taxon>Magnoliopsida</taxon>
        <taxon>eudicotyledons</taxon>
        <taxon>Gunneridae</taxon>
        <taxon>Pentapetalae</taxon>
        <taxon>rosids</taxon>
        <taxon>malvids</taxon>
        <taxon>Sapindales</taxon>
        <taxon>Sapindaceae</taxon>
        <taxon>Hippocastanoideae</taxon>
        <taxon>Acereae</taxon>
        <taxon>Acer</taxon>
    </lineage>
</organism>
<proteinExistence type="predicted"/>
<evidence type="ECO:0000259" key="2">
    <source>
        <dbReference type="Pfam" id="PF24544"/>
    </source>
</evidence>
<dbReference type="EMBL" id="VAHF01000007">
    <property type="protein sequence ID" value="TXG58124.1"/>
    <property type="molecule type" value="Genomic_DNA"/>
</dbReference>
<dbReference type="Gene3D" id="1.25.40.10">
    <property type="entry name" value="Tetratricopeptide repeat domain"/>
    <property type="match status" value="1"/>
</dbReference>
<dbReference type="InterPro" id="IPR058541">
    <property type="entry name" value="Ig_TPPC8_1st"/>
</dbReference>
<evidence type="ECO:0000313" key="5">
    <source>
        <dbReference type="Proteomes" id="UP000323000"/>
    </source>
</evidence>
<evidence type="ECO:0000259" key="3">
    <source>
        <dbReference type="Pfam" id="PF24545"/>
    </source>
</evidence>
<feature type="domain" description="TPPC8 first Ig-like" evidence="3">
    <location>
        <begin position="627"/>
        <end position="781"/>
    </location>
</feature>
<keyword evidence="5" id="KW-1185">Reference proteome</keyword>
<dbReference type="GO" id="GO:1990072">
    <property type="term" value="C:TRAPPIII protein complex"/>
    <property type="evidence" value="ECO:0007669"/>
    <property type="project" value="TreeGrafter"/>
</dbReference>
<protein>
    <submittedName>
        <fullName evidence="4">Uncharacterized protein</fullName>
    </submittedName>
</protein>
<dbReference type="InterPro" id="IPR011990">
    <property type="entry name" value="TPR-like_helical_dom_sf"/>
</dbReference>